<gene>
    <name evidence="1" type="ORF">H0S70_06250</name>
</gene>
<dbReference type="NCBIfam" id="TIGR01200">
    <property type="entry name" value="GLPGLI"/>
    <property type="match status" value="1"/>
</dbReference>
<name>A0A7H1E001_9FLAO</name>
<protein>
    <submittedName>
        <fullName evidence="1">GLPGLI family protein</fullName>
    </submittedName>
</protein>
<evidence type="ECO:0000313" key="1">
    <source>
        <dbReference type="EMBL" id="QNS42559.1"/>
    </source>
</evidence>
<dbReference type="KEGG" id="cmaq:H0S70_06250"/>
<dbReference type="InterPro" id="IPR005901">
    <property type="entry name" value="GLPGLI"/>
</dbReference>
<dbReference type="Pfam" id="PF09697">
    <property type="entry name" value="Porph_ging"/>
    <property type="match status" value="1"/>
</dbReference>
<organism evidence="1 2">
    <name type="scientific">Chryseobacterium manosquense</name>
    <dbReference type="NCBI Taxonomy" id="2754694"/>
    <lineage>
        <taxon>Bacteria</taxon>
        <taxon>Pseudomonadati</taxon>
        <taxon>Bacteroidota</taxon>
        <taxon>Flavobacteriia</taxon>
        <taxon>Flavobacteriales</taxon>
        <taxon>Weeksellaceae</taxon>
        <taxon>Chryseobacterium group</taxon>
        <taxon>Chryseobacterium</taxon>
    </lineage>
</organism>
<reference evidence="1 2" key="1">
    <citation type="submission" date="2020-07" db="EMBL/GenBank/DDBJ databases">
        <title>Complete genome and description of Chryseobacterium manosquense strain Marseille-Q2069 sp. nov.</title>
        <authorList>
            <person name="Boxberger M."/>
        </authorList>
    </citation>
    <scope>NUCLEOTIDE SEQUENCE [LARGE SCALE GENOMIC DNA]</scope>
    <source>
        <strain evidence="1 2">Marseille-Q2069</strain>
    </source>
</reference>
<dbReference type="Proteomes" id="UP000516438">
    <property type="component" value="Chromosome"/>
</dbReference>
<keyword evidence="2" id="KW-1185">Reference proteome</keyword>
<dbReference type="EMBL" id="CP060203">
    <property type="protein sequence ID" value="QNS42559.1"/>
    <property type="molecule type" value="Genomic_DNA"/>
</dbReference>
<accession>A0A7H1E001</accession>
<evidence type="ECO:0000313" key="2">
    <source>
        <dbReference type="Proteomes" id="UP000516438"/>
    </source>
</evidence>
<dbReference type="RefSeq" id="WP_188322087.1">
    <property type="nucleotide sequence ID" value="NZ_CP060203.1"/>
</dbReference>
<sequence>MKNYIILFFLLFLSLKIDGQTQRFIYEYSFKPDSLNKENVIKEIMNLDISDEGSTFYSNLLLDKDSIFMDQVEKGKISGNITLDFRKIKKSQANFIISKKYPSLEITLHTSFNALNLAVKENKILNWKIQPETNIIEGFKVQKATTNFAGRNWIAWFANDIQLQDGPYKFCGLPGLILNMQDEHGDHIFNIIGIKKKYSRTFINHFKLKEITVTEQKFNKLWNEYRSDPAKNIKQIHSSSEMAETIFYDSNTKSPLSKQDLIRNKEQGDRKYFKYYNNYIERNLYK</sequence>
<proteinExistence type="predicted"/>
<dbReference type="AlphaFoldDB" id="A0A7H1E001"/>